<feature type="region of interest" description="Disordered" evidence="1">
    <location>
        <begin position="119"/>
        <end position="141"/>
    </location>
</feature>
<evidence type="ECO:0000313" key="4">
    <source>
        <dbReference type="Proteomes" id="UP000035199"/>
    </source>
</evidence>
<accession>A0A0G3GYW0</accession>
<dbReference type="AlphaFoldDB" id="A0A0G3GYW0"/>
<dbReference type="STRING" id="571915.CMUST_01850"/>
<feature type="transmembrane region" description="Helical" evidence="2">
    <location>
        <begin position="12"/>
        <end position="33"/>
    </location>
</feature>
<dbReference type="OrthoDB" id="9999996at2"/>
<gene>
    <name evidence="3" type="ORF">CMUST_01850</name>
</gene>
<keyword evidence="4" id="KW-1185">Reference proteome</keyword>
<reference evidence="3 4" key="1">
    <citation type="journal article" date="2015" name="Genome Announc.">
        <title>Complete Genome Sequence of the Type Strain Corynebacterium mustelae DSM 45274, Isolated from Various Tissues of a Male Ferret with Lethal Sepsis.</title>
        <authorList>
            <person name="Ruckert C."/>
            <person name="Eimer J."/>
            <person name="Winkler A."/>
            <person name="Tauch A."/>
        </authorList>
    </citation>
    <scope>NUCLEOTIDE SEQUENCE [LARGE SCALE GENOMIC DNA]</scope>
    <source>
        <strain evidence="3 4">DSM 45274</strain>
    </source>
</reference>
<dbReference type="Proteomes" id="UP000035199">
    <property type="component" value="Chromosome"/>
</dbReference>
<keyword evidence="2" id="KW-0472">Membrane</keyword>
<sequence>MSFDFQSLVEKFRPLSGLMALIIPFVLAAIAGLGNMLGFSSVNPDHTVVFKVVDQNGLPRHCSVRYDTTEPQTDDAKYTTPNGIFSLPAKPGEQISLSFDCDFKNAGTQIASVTVTAPEQGPQPHKVVIPNPNIPSLSSQG</sequence>
<organism evidence="3 4">
    <name type="scientific">Corynebacterium mustelae</name>
    <dbReference type="NCBI Taxonomy" id="571915"/>
    <lineage>
        <taxon>Bacteria</taxon>
        <taxon>Bacillati</taxon>
        <taxon>Actinomycetota</taxon>
        <taxon>Actinomycetes</taxon>
        <taxon>Mycobacteriales</taxon>
        <taxon>Corynebacteriaceae</taxon>
        <taxon>Corynebacterium</taxon>
    </lineage>
</organism>
<dbReference type="EMBL" id="CP011542">
    <property type="protein sequence ID" value="AKK04718.1"/>
    <property type="molecule type" value="Genomic_DNA"/>
</dbReference>
<evidence type="ECO:0000256" key="1">
    <source>
        <dbReference type="SAM" id="MobiDB-lite"/>
    </source>
</evidence>
<keyword evidence="2" id="KW-0812">Transmembrane</keyword>
<dbReference type="RefSeq" id="WP_047261086.1">
    <property type="nucleotide sequence ID" value="NZ_CP011542.1"/>
</dbReference>
<evidence type="ECO:0000313" key="3">
    <source>
        <dbReference type="EMBL" id="AKK04718.1"/>
    </source>
</evidence>
<evidence type="ECO:0000256" key="2">
    <source>
        <dbReference type="SAM" id="Phobius"/>
    </source>
</evidence>
<proteinExistence type="predicted"/>
<name>A0A0G3GYW0_9CORY</name>
<dbReference type="KEGG" id="cmv:CMUST_01850"/>
<keyword evidence="2" id="KW-1133">Transmembrane helix</keyword>
<protein>
    <submittedName>
        <fullName evidence="3">Uncharacterized protein</fullName>
    </submittedName>
</protein>
<dbReference type="PATRIC" id="fig|571915.4.peg.392"/>
<reference evidence="4" key="2">
    <citation type="submission" date="2015-05" db="EMBL/GenBank/DDBJ databases">
        <title>Complete genome sequence of Corynebacterium mustelae DSM 45274, isolated from various tissues of a male ferret with lethal sepsis.</title>
        <authorList>
            <person name="Ruckert C."/>
            <person name="Albersmeier A."/>
            <person name="Winkler A."/>
            <person name="Tauch A."/>
        </authorList>
    </citation>
    <scope>NUCLEOTIDE SEQUENCE [LARGE SCALE GENOMIC DNA]</scope>
    <source>
        <strain evidence="4">DSM 45274</strain>
    </source>
</reference>